<dbReference type="AlphaFoldDB" id="A0AAE1ECP0"/>
<accession>A0AAE1ECP0</accession>
<evidence type="ECO:0000313" key="2">
    <source>
        <dbReference type="Proteomes" id="UP001283361"/>
    </source>
</evidence>
<evidence type="ECO:0000313" key="1">
    <source>
        <dbReference type="EMBL" id="KAK3801133.1"/>
    </source>
</evidence>
<comment type="caution">
    <text evidence="1">The sequence shown here is derived from an EMBL/GenBank/DDBJ whole genome shotgun (WGS) entry which is preliminary data.</text>
</comment>
<dbReference type="Proteomes" id="UP001283361">
    <property type="component" value="Unassembled WGS sequence"/>
</dbReference>
<dbReference type="EMBL" id="JAWDGP010000365">
    <property type="protein sequence ID" value="KAK3801133.1"/>
    <property type="molecule type" value="Genomic_DNA"/>
</dbReference>
<organism evidence="1 2">
    <name type="scientific">Elysia crispata</name>
    <name type="common">lettuce slug</name>
    <dbReference type="NCBI Taxonomy" id="231223"/>
    <lineage>
        <taxon>Eukaryota</taxon>
        <taxon>Metazoa</taxon>
        <taxon>Spiralia</taxon>
        <taxon>Lophotrochozoa</taxon>
        <taxon>Mollusca</taxon>
        <taxon>Gastropoda</taxon>
        <taxon>Heterobranchia</taxon>
        <taxon>Euthyneura</taxon>
        <taxon>Panpulmonata</taxon>
        <taxon>Sacoglossa</taxon>
        <taxon>Placobranchoidea</taxon>
        <taxon>Plakobranchidae</taxon>
        <taxon>Elysia</taxon>
    </lineage>
</organism>
<proteinExistence type="predicted"/>
<gene>
    <name evidence="1" type="ORF">RRG08_029393</name>
</gene>
<name>A0AAE1ECP0_9GAST</name>
<keyword evidence="2" id="KW-1185">Reference proteome</keyword>
<sequence>MVNCYPGLRDWMLRPGDTLRSRPSGASRISHNVCGKSSDLLGVVVASVTRQAPRITRVSNGIKVDGTLDGGRASIAVEIVKYVDCSADFLCLLQTVDDRGIESSTTARVQQAKKPSQTDNHSLGSSVSRQVLDLVHELNLKLAKTNKLTEILENKIETIDKKLGLF</sequence>
<reference evidence="1" key="1">
    <citation type="journal article" date="2023" name="G3 (Bethesda)">
        <title>A reference genome for the long-term kleptoplast-retaining sea slug Elysia crispata morphotype clarki.</title>
        <authorList>
            <person name="Eastman K.E."/>
            <person name="Pendleton A.L."/>
            <person name="Shaikh M.A."/>
            <person name="Suttiyut T."/>
            <person name="Ogas R."/>
            <person name="Tomko P."/>
            <person name="Gavelis G."/>
            <person name="Widhalm J.R."/>
            <person name="Wisecaver J.H."/>
        </authorList>
    </citation>
    <scope>NUCLEOTIDE SEQUENCE</scope>
    <source>
        <strain evidence="1">ECLA1</strain>
    </source>
</reference>
<protein>
    <submittedName>
        <fullName evidence="1">Uncharacterized protein</fullName>
    </submittedName>
</protein>